<organism evidence="9 10">
    <name type="scientific">Cyclostephanos tholiformis</name>
    <dbReference type="NCBI Taxonomy" id="382380"/>
    <lineage>
        <taxon>Eukaryota</taxon>
        <taxon>Sar</taxon>
        <taxon>Stramenopiles</taxon>
        <taxon>Ochrophyta</taxon>
        <taxon>Bacillariophyta</taxon>
        <taxon>Coscinodiscophyceae</taxon>
        <taxon>Thalassiosirophycidae</taxon>
        <taxon>Stephanodiscales</taxon>
        <taxon>Stephanodiscaceae</taxon>
        <taxon>Cyclostephanos</taxon>
    </lineage>
</organism>
<dbReference type="PANTHER" id="PTHR24039">
    <property type="entry name" value="FIBRILLIN-RELATED"/>
    <property type="match status" value="1"/>
</dbReference>
<evidence type="ECO:0000256" key="7">
    <source>
        <dbReference type="SAM" id="SignalP"/>
    </source>
</evidence>
<feature type="domain" description="EGF-like calcium-binding" evidence="8">
    <location>
        <begin position="160"/>
        <end position="203"/>
    </location>
</feature>
<keyword evidence="2 7" id="KW-0732">Signal</keyword>
<evidence type="ECO:0000259" key="8">
    <source>
        <dbReference type="SMART" id="SM00179"/>
    </source>
</evidence>
<evidence type="ECO:0000256" key="6">
    <source>
        <dbReference type="SAM" id="Phobius"/>
    </source>
</evidence>
<evidence type="ECO:0000256" key="5">
    <source>
        <dbReference type="SAM" id="MobiDB-lite"/>
    </source>
</evidence>
<feature type="transmembrane region" description="Helical" evidence="6">
    <location>
        <begin position="854"/>
        <end position="876"/>
    </location>
</feature>
<feature type="chain" id="PRO_5044862004" description="EGF-like calcium-binding domain-containing protein" evidence="7">
    <location>
        <begin position="28"/>
        <end position="1012"/>
    </location>
</feature>
<protein>
    <recommendedName>
        <fullName evidence="8">EGF-like calcium-binding domain-containing protein</fullName>
    </recommendedName>
</protein>
<dbReference type="Gene3D" id="2.10.25.10">
    <property type="entry name" value="Laminin"/>
    <property type="match status" value="1"/>
</dbReference>
<dbReference type="InterPro" id="IPR009030">
    <property type="entry name" value="Growth_fac_rcpt_cys_sf"/>
</dbReference>
<reference evidence="9 10" key="1">
    <citation type="submission" date="2024-10" db="EMBL/GenBank/DDBJ databases">
        <title>Updated reference genomes for cyclostephanoid diatoms.</title>
        <authorList>
            <person name="Roberts W.R."/>
            <person name="Alverson A.J."/>
        </authorList>
    </citation>
    <scope>NUCLEOTIDE SEQUENCE [LARGE SCALE GENOMIC DNA]</scope>
    <source>
        <strain evidence="9 10">AJA228-03</strain>
    </source>
</reference>
<feature type="region of interest" description="Disordered" evidence="5">
    <location>
        <begin position="114"/>
        <end position="137"/>
    </location>
</feature>
<keyword evidence="6" id="KW-0472">Membrane</keyword>
<keyword evidence="10" id="KW-1185">Reference proteome</keyword>
<dbReference type="Proteomes" id="UP001530377">
    <property type="component" value="Unassembled WGS sequence"/>
</dbReference>
<comment type="caution">
    <text evidence="9">The sequence shown here is derived from an EMBL/GenBank/DDBJ whole genome shotgun (WGS) entry which is preliminary data.</text>
</comment>
<feature type="compositionally biased region" description="Polar residues" evidence="5">
    <location>
        <begin position="945"/>
        <end position="955"/>
    </location>
</feature>
<dbReference type="InterPro" id="IPR049883">
    <property type="entry name" value="NOTCH1_EGF-like"/>
</dbReference>
<accession>A0ABD3RVV1</accession>
<gene>
    <name evidence="9" type="ORF">ACHAXA_011450</name>
</gene>
<keyword evidence="6" id="KW-0812">Transmembrane</keyword>
<dbReference type="SUPFAM" id="SSF57196">
    <property type="entry name" value="EGF/Laminin"/>
    <property type="match status" value="1"/>
</dbReference>
<dbReference type="SMART" id="SM00179">
    <property type="entry name" value="EGF_CA"/>
    <property type="match status" value="2"/>
</dbReference>
<dbReference type="SUPFAM" id="SSF57184">
    <property type="entry name" value="Growth factor receptor domain"/>
    <property type="match status" value="1"/>
</dbReference>
<keyword evidence="6" id="KW-1133">Transmembrane helix</keyword>
<feature type="compositionally biased region" description="Polar residues" evidence="5">
    <location>
        <begin position="995"/>
        <end position="1012"/>
    </location>
</feature>
<feature type="compositionally biased region" description="Polar residues" evidence="5">
    <location>
        <begin position="970"/>
        <end position="986"/>
    </location>
</feature>
<proteinExistence type="predicted"/>
<dbReference type="InterPro" id="IPR001881">
    <property type="entry name" value="EGF-like_Ca-bd_dom"/>
</dbReference>
<feature type="compositionally biased region" description="Polar residues" evidence="5">
    <location>
        <begin position="913"/>
        <end position="922"/>
    </location>
</feature>
<keyword evidence="3" id="KW-0677">Repeat</keyword>
<dbReference type="EMBL" id="JALLPB020000153">
    <property type="protein sequence ID" value="KAL3816350.1"/>
    <property type="molecule type" value="Genomic_DNA"/>
</dbReference>
<evidence type="ECO:0000256" key="3">
    <source>
        <dbReference type="ARBA" id="ARBA00022737"/>
    </source>
</evidence>
<sequence>MMPSKRRHRRLANILPLIAVIVVAVTANDPVAAPQREDGEGRRQRCERLPTSLTYSQDAAPADVSAILRVVVEKINRDVTGVIDVEVGWSGAELHRRVGERIVRCTVTRLAESTGDGLRGDNDGWDDENGASTSSTSAIVDEHGRKVVTQCFEVPFAILDVDECTVPPTNPMAHRCPPPAVCVNTLGSYECACPSLALDSAFFYNAPIATGVGDGVVVPGGFWNDLDADAMGRPWDTSLGSSESSSCPGLPSTRGCCDDDGHSKEGGTCRSSFHCPIDPCIVESSNGGDNDDRTTACASNALCERAASPLSRPNFVCRCPPGLMGNGRPCGVGRRGKGPKVKYDGRTPTEETARALESGLICGCSEPTIDPCDGFPKCPGKREICAVDPQTSIPHCTCQDGYVRDPDYGCVDENPPFLRLRPDPVHGLDPVTGITHLSQGDRYEEYGVDVIDDNAEEYLRSLKITYSRPLPQGCLLEMGAFTVNYTVATPWTVPNFARTTRTVVIDNIDECEGSGGALGASCPELVAMCDYDAGASCRDEIGTYTCVCPVGTEGDGYRPIPRLRPDGKGGYAGGTMVPRGYAGGTGCRDTSEPVIEILGPNPKRFRVARASGIKGIIRAGVNDVGSNARVEAMIAEQRSAYESDIRAIIKATAGAELCATRSYPNVRPTDCVHAEDHTYKGKVDLTSRVSVGDPVPKVGVGARLDQWKVPYNVADDAGNKAKTVWRDIIIEEVDIEDFERMAMQDEVKIPKGEEDRSFAEAPMKERNESPLQQVCPPCDPCKCNNSQQKQHRRNGGDDGMLSSSECMVMCENKIVASEMARTSDKTCTQTVHQGGIGASDHQIIQQLLAFLEGLMGPSAMMLLFLGCFIATMVYLLQRVIAALFNSSGPHTRTYYHTKDDDEHERTMMQNVSYNRTPAPSSNGGRQSPGSSSTSSGPRPPPTGSMSLQRNGIFSTRESRAIGTPLRSPQGHPSSFRNNDGTDSIYQSAYPITPLKHSNPSPGSQGNGRSPYS</sequence>
<feature type="domain" description="EGF-like calcium-binding" evidence="8">
    <location>
        <begin position="507"/>
        <end position="560"/>
    </location>
</feature>
<name>A0ABD3RVV1_9STRA</name>
<evidence type="ECO:0000256" key="4">
    <source>
        <dbReference type="ARBA" id="ARBA00023157"/>
    </source>
</evidence>
<evidence type="ECO:0000256" key="1">
    <source>
        <dbReference type="ARBA" id="ARBA00022536"/>
    </source>
</evidence>
<dbReference type="InterPro" id="IPR018097">
    <property type="entry name" value="EGF_Ca-bd_CS"/>
</dbReference>
<feature type="signal peptide" evidence="7">
    <location>
        <begin position="1"/>
        <end position="27"/>
    </location>
</feature>
<dbReference type="AlphaFoldDB" id="A0ABD3RVV1"/>
<feature type="region of interest" description="Disordered" evidence="5">
    <location>
        <begin position="913"/>
        <end position="1012"/>
    </location>
</feature>
<dbReference type="PROSITE" id="PS01187">
    <property type="entry name" value="EGF_CA"/>
    <property type="match status" value="1"/>
</dbReference>
<evidence type="ECO:0000313" key="10">
    <source>
        <dbReference type="Proteomes" id="UP001530377"/>
    </source>
</evidence>
<keyword evidence="4" id="KW-1015">Disulfide bond</keyword>
<feature type="compositionally biased region" description="Low complexity" evidence="5">
    <location>
        <begin position="923"/>
        <end position="936"/>
    </location>
</feature>
<evidence type="ECO:0000313" key="9">
    <source>
        <dbReference type="EMBL" id="KAL3816350.1"/>
    </source>
</evidence>
<keyword evidence="1" id="KW-0245">EGF-like domain</keyword>
<evidence type="ECO:0000256" key="2">
    <source>
        <dbReference type="ARBA" id="ARBA00022729"/>
    </source>
</evidence>
<dbReference type="CDD" id="cd00054">
    <property type="entry name" value="EGF_CA"/>
    <property type="match status" value="2"/>
</dbReference>
<dbReference type="Pfam" id="PF07645">
    <property type="entry name" value="EGF_CA"/>
    <property type="match status" value="1"/>
</dbReference>